<feature type="compositionally biased region" description="Basic and acidic residues" evidence="6">
    <location>
        <begin position="145"/>
        <end position="182"/>
    </location>
</feature>
<dbReference type="EMBL" id="BLXT01008186">
    <property type="protein sequence ID" value="GFO46492.1"/>
    <property type="molecule type" value="Genomic_DNA"/>
</dbReference>
<dbReference type="GO" id="GO:0005737">
    <property type="term" value="C:cytoplasm"/>
    <property type="evidence" value="ECO:0007669"/>
    <property type="project" value="UniProtKB-ARBA"/>
</dbReference>
<dbReference type="Proteomes" id="UP000735302">
    <property type="component" value="Unassembled WGS sequence"/>
</dbReference>
<feature type="domain" description="Caspase recruitment" evidence="7">
    <location>
        <begin position="22"/>
        <end position="93"/>
    </location>
</feature>
<dbReference type="GO" id="GO:0045087">
    <property type="term" value="P:innate immune response"/>
    <property type="evidence" value="ECO:0007669"/>
    <property type="project" value="UniProtKB-KW"/>
</dbReference>
<feature type="compositionally biased region" description="Basic and acidic residues" evidence="6">
    <location>
        <begin position="236"/>
        <end position="245"/>
    </location>
</feature>
<feature type="compositionally biased region" description="Low complexity" evidence="6">
    <location>
        <begin position="210"/>
        <end position="220"/>
    </location>
</feature>
<evidence type="ECO:0000256" key="1">
    <source>
        <dbReference type="ARBA" id="ARBA00022499"/>
    </source>
</evidence>
<keyword evidence="3" id="KW-0399">Innate immunity</keyword>
<keyword evidence="9" id="KW-1185">Reference proteome</keyword>
<gene>
    <name evidence="8" type="ORF">PoB_007299700</name>
</gene>
<keyword evidence="5" id="KW-0391">Immunity</keyword>
<evidence type="ECO:0000256" key="5">
    <source>
        <dbReference type="ARBA" id="ARBA00022859"/>
    </source>
</evidence>
<dbReference type="Gene3D" id="1.10.533.10">
    <property type="entry name" value="Death Domain, Fas"/>
    <property type="match status" value="1"/>
</dbReference>
<comment type="caution">
    <text evidence="8">The sequence shown here is derived from an EMBL/GenBank/DDBJ whole genome shotgun (WGS) entry which is preliminary data.</text>
</comment>
<evidence type="ECO:0000256" key="2">
    <source>
        <dbReference type="ARBA" id="ARBA00022553"/>
    </source>
</evidence>
<evidence type="ECO:0000313" key="8">
    <source>
        <dbReference type="EMBL" id="GFO46492.1"/>
    </source>
</evidence>
<keyword evidence="2" id="KW-0597">Phosphoprotein</keyword>
<dbReference type="InterPro" id="IPR031964">
    <property type="entry name" value="CARD_dom"/>
</dbReference>
<evidence type="ECO:0000313" key="9">
    <source>
        <dbReference type="Proteomes" id="UP000735302"/>
    </source>
</evidence>
<accession>A0AAV4DQW3</accession>
<protein>
    <submittedName>
        <fullName evidence="8">Histone-lysine N-methyltransferase SETMAR</fullName>
    </submittedName>
</protein>
<evidence type="ECO:0000256" key="6">
    <source>
        <dbReference type="SAM" id="MobiDB-lite"/>
    </source>
</evidence>
<reference evidence="8 9" key="1">
    <citation type="journal article" date="2021" name="Elife">
        <title>Chloroplast acquisition without the gene transfer in kleptoplastic sea slugs, Plakobranchus ocellatus.</title>
        <authorList>
            <person name="Maeda T."/>
            <person name="Takahashi S."/>
            <person name="Yoshida T."/>
            <person name="Shimamura S."/>
            <person name="Takaki Y."/>
            <person name="Nagai Y."/>
            <person name="Toyoda A."/>
            <person name="Suzuki Y."/>
            <person name="Arimoto A."/>
            <person name="Ishii H."/>
            <person name="Satoh N."/>
            <person name="Nishiyama T."/>
            <person name="Hasebe M."/>
            <person name="Maruyama T."/>
            <person name="Minagawa J."/>
            <person name="Obokata J."/>
            <person name="Shigenobu S."/>
        </authorList>
    </citation>
    <scope>NUCLEOTIDE SEQUENCE [LARGE SCALE GENOMIC DNA]</scope>
</reference>
<dbReference type="InterPro" id="IPR011029">
    <property type="entry name" value="DEATH-like_dom_sf"/>
</dbReference>
<feature type="region of interest" description="Disordered" evidence="6">
    <location>
        <begin position="112"/>
        <end position="250"/>
    </location>
</feature>
<feature type="compositionally biased region" description="Acidic residues" evidence="6">
    <location>
        <begin position="131"/>
        <end position="140"/>
    </location>
</feature>
<dbReference type="Pfam" id="PF16739">
    <property type="entry name" value="CARD_2"/>
    <property type="match status" value="1"/>
</dbReference>
<proteinExistence type="predicted"/>
<keyword evidence="1" id="KW-1017">Isopeptide bond</keyword>
<dbReference type="Gene3D" id="3.30.505.10">
    <property type="entry name" value="SH2 domain"/>
    <property type="match status" value="1"/>
</dbReference>
<sequence length="365" mass="41843">MIESHQSSEDSIMASYNKDLKEKIRNDFSHHVISTNVLAAIWKYDKNVLTTRDVEHIKITTNTRGNMAGAEELLDYMVRYHNWFPCLLQTLRDPDVKLDRLASRFEKCKAELDGPTVASAQQDFQDKSPENDYELGEAAEGEPASQKEKVLADYPMDQKDGNLDNRKSKDSEPSSANKRDSSNDCQHMGEMSVEPEESSPPDYPAPPIPEGAGAAAASSEAEQEPSPHERTKKQHGKEYDFSREETESELSTFPGWHRTMTESMIESKMKEFLDEDGHYVIWYYREMKRPTISVTFKKGYKNFVIHKRPSKTTPNVAKFYFINKEQHRASSMNKLMKYHLDKGILNTEADYVNETIPLRNPISVD</sequence>
<keyword evidence="4" id="KW-0832">Ubl conjugation</keyword>
<evidence type="ECO:0000256" key="3">
    <source>
        <dbReference type="ARBA" id="ARBA00022588"/>
    </source>
</evidence>
<evidence type="ECO:0000259" key="7">
    <source>
        <dbReference type="Pfam" id="PF16739"/>
    </source>
</evidence>
<dbReference type="AlphaFoldDB" id="A0AAV4DQW3"/>
<evidence type="ECO:0000256" key="4">
    <source>
        <dbReference type="ARBA" id="ARBA00022843"/>
    </source>
</evidence>
<dbReference type="InterPro" id="IPR036860">
    <property type="entry name" value="SH2_dom_sf"/>
</dbReference>
<name>A0AAV4DQW3_9GAST</name>
<organism evidence="8 9">
    <name type="scientific">Plakobranchus ocellatus</name>
    <dbReference type="NCBI Taxonomy" id="259542"/>
    <lineage>
        <taxon>Eukaryota</taxon>
        <taxon>Metazoa</taxon>
        <taxon>Spiralia</taxon>
        <taxon>Lophotrochozoa</taxon>
        <taxon>Mollusca</taxon>
        <taxon>Gastropoda</taxon>
        <taxon>Heterobranchia</taxon>
        <taxon>Euthyneura</taxon>
        <taxon>Panpulmonata</taxon>
        <taxon>Sacoglossa</taxon>
        <taxon>Placobranchoidea</taxon>
        <taxon>Plakobranchidae</taxon>
        <taxon>Plakobranchus</taxon>
    </lineage>
</organism>